<dbReference type="AlphaFoldDB" id="A0A9P7GHR3"/>
<organism evidence="1 2">
    <name type="scientific">Sphagnurus paluster</name>
    <dbReference type="NCBI Taxonomy" id="117069"/>
    <lineage>
        <taxon>Eukaryota</taxon>
        <taxon>Fungi</taxon>
        <taxon>Dikarya</taxon>
        <taxon>Basidiomycota</taxon>
        <taxon>Agaricomycotina</taxon>
        <taxon>Agaricomycetes</taxon>
        <taxon>Agaricomycetidae</taxon>
        <taxon>Agaricales</taxon>
        <taxon>Tricholomatineae</taxon>
        <taxon>Lyophyllaceae</taxon>
        <taxon>Sphagnurus</taxon>
    </lineage>
</organism>
<sequence>RLAPELIFHIATLCAHATRISLARTHSSFLFESERVLHRDIQIRTATKELESLRLGKITTCQCKTALVRSLIAESPPGLRTKETYFPVLSIYAALRYIHGLVDWCLRLPVEEDPELGWHLEGHRHRPFHAH</sequence>
<keyword evidence="2" id="KW-1185">Reference proteome</keyword>
<feature type="non-terminal residue" evidence="1">
    <location>
        <position position="1"/>
    </location>
</feature>
<reference evidence="1" key="2">
    <citation type="submission" date="2021-10" db="EMBL/GenBank/DDBJ databases">
        <title>Phylogenomics reveals ancestral predisposition of the termite-cultivated fungus Termitomyces towards a domesticated lifestyle.</title>
        <authorList>
            <person name="Auxier B."/>
            <person name="Grum-Grzhimaylo A."/>
            <person name="Cardenas M.E."/>
            <person name="Lodge J.D."/>
            <person name="Laessoe T."/>
            <person name="Pedersen O."/>
            <person name="Smith M.E."/>
            <person name="Kuyper T.W."/>
            <person name="Franco-Molano E.A."/>
            <person name="Baroni T.J."/>
            <person name="Aanen D.K."/>
        </authorList>
    </citation>
    <scope>NUCLEOTIDE SEQUENCE</scope>
    <source>
        <strain evidence="1">D49</strain>
    </source>
</reference>
<dbReference type="Proteomes" id="UP000717328">
    <property type="component" value="Unassembled WGS sequence"/>
</dbReference>
<reference evidence="1" key="1">
    <citation type="submission" date="2021-02" db="EMBL/GenBank/DDBJ databases">
        <authorList>
            <person name="Nieuwenhuis M."/>
            <person name="Van De Peppel L.J.J."/>
        </authorList>
    </citation>
    <scope>NUCLEOTIDE SEQUENCE</scope>
    <source>
        <strain evidence="1">D49</strain>
    </source>
</reference>
<accession>A0A9P7GHR3</accession>
<dbReference type="EMBL" id="JABCKI010000507">
    <property type="protein sequence ID" value="KAG5650241.1"/>
    <property type="molecule type" value="Genomic_DNA"/>
</dbReference>
<proteinExistence type="predicted"/>
<protein>
    <submittedName>
        <fullName evidence="1">Uncharacterized protein</fullName>
    </submittedName>
</protein>
<name>A0A9P7GHR3_9AGAR</name>
<evidence type="ECO:0000313" key="1">
    <source>
        <dbReference type="EMBL" id="KAG5650241.1"/>
    </source>
</evidence>
<evidence type="ECO:0000313" key="2">
    <source>
        <dbReference type="Proteomes" id="UP000717328"/>
    </source>
</evidence>
<gene>
    <name evidence="1" type="ORF">H0H81_000205</name>
</gene>
<comment type="caution">
    <text evidence="1">The sequence shown here is derived from an EMBL/GenBank/DDBJ whole genome shotgun (WGS) entry which is preliminary data.</text>
</comment>